<dbReference type="OrthoDB" id="5148555at2"/>
<organism evidence="2 3">
    <name type="scientific">Oceanidesulfovibrio indonesiensis</name>
    <dbReference type="NCBI Taxonomy" id="54767"/>
    <lineage>
        <taxon>Bacteria</taxon>
        <taxon>Pseudomonadati</taxon>
        <taxon>Thermodesulfobacteriota</taxon>
        <taxon>Desulfovibrionia</taxon>
        <taxon>Desulfovibrionales</taxon>
        <taxon>Desulfovibrionaceae</taxon>
        <taxon>Oceanidesulfovibrio</taxon>
    </lineage>
</organism>
<accession>A0A7M3MAW2</accession>
<evidence type="ECO:0000259" key="1">
    <source>
        <dbReference type="Pfam" id="PF01973"/>
    </source>
</evidence>
<dbReference type="EMBL" id="QMIE01000025">
    <property type="protein sequence ID" value="TVM14361.1"/>
    <property type="molecule type" value="Genomic_DNA"/>
</dbReference>
<proteinExistence type="predicted"/>
<dbReference type="Pfam" id="PF01973">
    <property type="entry name" value="MptE-like"/>
    <property type="match status" value="1"/>
</dbReference>
<feature type="domain" description="6-hydroxymethylpterin diphosphokinase MptE-like" evidence="1">
    <location>
        <begin position="53"/>
        <end position="198"/>
    </location>
</feature>
<dbReference type="InterPro" id="IPR002826">
    <property type="entry name" value="MptE-like"/>
</dbReference>
<protein>
    <recommendedName>
        <fullName evidence="1">6-hydroxymethylpterin diphosphokinase MptE-like domain-containing protein</fullName>
    </recommendedName>
</protein>
<sequence>MASRRGAHRNAASRGTALRGGAINPYRLAWRLVRRRLAWDLNPLSWTSRARLARLRDTHAGKKALILCNGPSLNRVDFEIVQTSGIFTLGLNKINLLFSRMDFRPNAIVSVNPLVMEQNADFFNKTTIPLFLDRAGRRWVKPSENLIYLHSCPAAALFARDCRVSINQGHTVTYVALQLAFHMGFREVAVTGCDHSFSAAGRPNEEVVSQQQDADHFDPGYFGAGMRWNLPDLAASEYHYAIARDTYLEAGRRVVNCTEGGQLGIFERMDLRDFLHDAQ</sequence>
<reference evidence="2 3" key="1">
    <citation type="submission" date="2018-06" db="EMBL/GenBank/DDBJ databases">
        <title>Complete genome of Desulfovibrio indonesiensis P37SLT.</title>
        <authorList>
            <person name="Crispim J.S."/>
            <person name="Vidigal P.M.P."/>
            <person name="Silva L.C.F."/>
            <person name="Laguardia C.N."/>
            <person name="Araujo L.C."/>
            <person name="Dias R.S."/>
            <person name="Sousa M.P."/>
            <person name="Paula S.O."/>
            <person name="Silva C."/>
        </authorList>
    </citation>
    <scope>NUCLEOTIDE SEQUENCE [LARGE SCALE GENOMIC DNA]</scope>
    <source>
        <strain evidence="2 3">P37SLT</strain>
    </source>
</reference>
<dbReference type="AlphaFoldDB" id="A0A7M3MAW2"/>
<dbReference type="Proteomes" id="UP000448292">
    <property type="component" value="Unassembled WGS sequence"/>
</dbReference>
<keyword evidence="3" id="KW-1185">Reference proteome</keyword>
<name>A0A7M3MAW2_9BACT</name>
<gene>
    <name evidence="2" type="ORF">DPQ33_17580</name>
</gene>
<dbReference type="Gene3D" id="3.90.1480.10">
    <property type="entry name" value="Alpha-2,3-sialyltransferase"/>
    <property type="match status" value="1"/>
</dbReference>
<evidence type="ECO:0000313" key="3">
    <source>
        <dbReference type="Proteomes" id="UP000448292"/>
    </source>
</evidence>
<comment type="caution">
    <text evidence="2">The sequence shown here is derived from an EMBL/GenBank/DDBJ whole genome shotgun (WGS) entry which is preliminary data.</text>
</comment>
<evidence type="ECO:0000313" key="2">
    <source>
        <dbReference type="EMBL" id="TVM14361.1"/>
    </source>
</evidence>